<feature type="active site" description="Proton acceptor" evidence="10 11">
    <location>
        <position position="357"/>
    </location>
</feature>
<comment type="cofactor">
    <cofactor evidence="10">
        <name>Mg(2+)</name>
        <dbReference type="ChEBI" id="CHEBI:18420"/>
    </cofactor>
    <text evidence="10">Binds a second Mg(2+) ion via substrate during catalysis.</text>
</comment>
<evidence type="ECO:0000313" key="17">
    <source>
        <dbReference type="Proteomes" id="UP000261764"/>
    </source>
</evidence>
<dbReference type="EC" id="4.2.1.11" evidence="3 10"/>
<feature type="domain" description="Enolase C-terminal TIM barrel" evidence="14">
    <location>
        <begin position="148"/>
        <end position="445"/>
    </location>
</feature>
<dbReference type="KEGG" id="mamp:MAMA39_06000"/>
<proteinExistence type="inferred from homology"/>
<evidence type="ECO:0000256" key="1">
    <source>
        <dbReference type="ARBA" id="ARBA00005031"/>
    </source>
</evidence>
<evidence type="ECO:0000256" key="9">
    <source>
        <dbReference type="ARBA" id="ARBA00023239"/>
    </source>
</evidence>
<evidence type="ECO:0000256" key="11">
    <source>
        <dbReference type="PIRSR" id="PIRSR001400-1"/>
    </source>
</evidence>
<dbReference type="HAMAP" id="MF_00318">
    <property type="entry name" value="Enolase"/>
    <property type="match status" value="1"/>
</dbReference>
<feature type="binding site" evidence="12">
    <location>
        <position position="164"/>
    </location>
    <ligand>
        <name>substrate</name>
    </ligand>
</feature>
<evidence type="ECO:0000256" key="7">
    <source>
        <dbReference type="ARBA" id="ARBA00022842"/>
    </source>
</evidence>
<evidence type="ECO:0000256" key="6">
    <source>
        <dbReference type="ARBA" id="ARBA00022723"/>
    </source>
</evidence>
<dbReference type="InterPro" id="IPR020809">
    <property type="entry name" value="Enolase_CS"/>
</dbReference>
<dbReference type="EMBL" id="HG937516">
    <property type="protein sequence ID" value="CDN40717.1"/>
    <property type="molecule type" value="Genomic_DNA"/>
</dbReference>
<keyword evidence="7 10" id="KW-0460">Magnesium</keyword>
<evidence type="ECO:0000256" key="8">
    <source>
        <dbReference type="ARBA" id="ARBA00023152"/>
    </source>
</evidence>
<dbReference type="AlphaFoldDB" id="A0A292IJL1"/>
<evidence type="ECO:0000313" key="16">
    <source>
        <dbReference type="EMBL" id="CDN40717.1"/>
    </source>
</evidence>
<gene>
    <name evidence="10" type="primary">eno</name>
    <name evidence="16" type="ORF">MAMA39_06000</name>
</gene>
<feature type="binding site" evidence="10">
    <location>
        <position position="357"/>
    </location>
    <ligand>
        <name>(2R)-2-phosphoglycerate</name>
        <dbReference type="ChEBI" id="CHEBI:58289"/>
    </ligand>
</feature>
<dbReference type="RefSeq" id="WP_343251348.1">
    <property type="nucleotide sequence ID" value="NZ_HG937516.1"/>
</dbReference>
<evidence type="ECO:0000256" key="12">
    <source>
        <dbReference type="PIRSR" id="PIRSR001400-2"/>
    </source>
</evidence>
<comment type="function">
    <text evidence="10">Catalyzes the reversible conversion of 2-phosphoglycerate (2-PG) into phosphoenolpyruvate (PEP). It is essential for the degradation of carbohydrates via glycolysis.</text>
</comment>
<dbReference type="Proteomes" id="UP000261764">
    <property type="component" value="Chromosome I"/>
</dbReference>
<feature type="binding site" evidence="12">
    <location>
        <position position="173"/>
    </location>
    <ligand>
        <name>substrate</name>
    </ligand>
</feature>
<feature type="binding site" evidence="10">
    <location>
        <position position="172"/>
    </location>
    <ligand>
        <name>(2R)-2-phosphoglycerate</name>
        <dbReference type="ChEBI" id="CHEBI:58289"/>
    </ligand>
</feature>
<sequence>MKNKSLEIVKVFAYEVFDSRGFPTVACEVELGGGVTGLAMVPSGASTGEKEALELRDQDSKRFHGKGVSKAVNNVNKLIAPKLIGKDACNQEEIDQLMLKIDGTENKNKLGANATLAVSIAVAKAAANALQLPLYAYFAKLVGAKTNQYTLPVPMLNVINGGAHADNTIDFQEFMFMPLNAKKMFDGLRIASECFHSLQAILKGKKLNTNKGDEGGFAPNLNHAEDALDLMVAAVEKAGYKPGVDVAFALDCAASEFYDAKKKVYVFKKAVNAGILKAKQATFTTRQMVDYLKKLIKKYPIVSIEDGLAETDWDGMALLTKEIGKQVQIVGDDTYCTNPKIVEKGIKANTTNAVLIKLNQIGTLSETLKTIAMTHKKGWAAIVSHRSGETEDTTIADLSVGLSTGQIKTGSMSRSERIAKYNRLIKIEIELDKKTKYLGWKTFQNIKPAIKK</sequence>
<dbReference type="InterPro" id="IPR020811">
    <property type="entry name" value="Enolase_N"/>
</dbReference>
<dbReference type="FunFam" id="3.30.390.10:FF:000001">
    <property type="entry name" value="Enolase"/>
    <property type="match status" value="1"/>
</dbReference>
<dbReference type="CDD" id="cd03313">
    <property type="entry name" value="enolase"/>
    <property type="match status" value="1"/>
</dbReference>
<dbReference type="GO" id="GO:0000287">
    <property type="term" value="F:magnesium ion binding"/>
    <property type="evidence" value="ECO:0007669"/>
    <property type="project" value="UniProtKB-UniRule"/>
</dbReference>
<dbReference type="SFLD" id="SFLDG00178">
    <property type="entry name" value="enolase"/>
    <property type="match status" value="1"/>
</dbReference>
<name>A0A292IJL1_9MOLU</name>
<evidence type="ECO:0000256" key="13">
    <source>
        <dbReference type="PIRSR" id="PIRSR001400-3"/>
    </source>
</evidence>
<feature type="domain" description="Enolase N-terminal" evidence="15">
    <location>
        <begin position="8"/>
        <end position="138"/>
    </location>
</feature>
<protein>
    <recommendedName>
        <fullName evidence="4 10">Enolase</fullName>
        <ecNumber evidence="3 10">4.2.1.11</ecNumber>
    </recommendedName>
    <alternativeName>
        <fullName evidence="10">2-phospho-D-glycerate hydro-lyase</fullName>
    </alternativeName>
    <alternativeName>
        <fullName evidence="10">2-phosphoglycerate dehydratase</fullName>
    </alternativeName>
</protein>
<feature type="binding site" evidence="10 13">
    <location>
        <position position="305"/>
    </location>
    <ligand>
        <name>Mg(2+)</name>
        <dbReference type="ChEBI" id="CHEBI:18420"/>
    </ligand>
</feature>
<feature type="binding site" evidence="10 13">
    <location>
        <position position="332"/>
    </location>
    <ligand>
        <name>Mg(2+)</name>
        <dbReference type="ChEBI" id="CHEBI:18420"/>
    </ligand>
</feature>
<feature type="binding site" evidence="12">
    <location>
        <position position="332"/>
    </location>
    <ligand>
        <name>substrate</name>
    </ligand>
</feature>
<dbReference type="Pfam" id="PF00113">
    <property type="entry name" value="Enolase_C"/>
    <property type="match status" value="1"/>
</dbReference>
<dbReference type="PRINTS" id="PR00148">
    <property type="entry name" value="ENOLASE"/>
</dbReference>
<dbReference type="GO" id="GO:0000015">
    <property type="term" value="C:phosphopyruvate hydratase complex"/>
    <property type="evidence" value="ECO:0007669"/>
    <property type="project" value="InterPro"/>
</dbReference>
<evidence type="ECO:0000256" key="2">
    <source>
        <dbReference type="ARBA" id="ARBA00009604"/>
    </source>
</evidence>
<dbReference type="InterPro" id="IPR029017">
    <property type="entry name" value="Enolase-like_N"/>
</dbReference>
<dbReference type="GO" id="GO:0006096">
    <property type="term" value="P:glycolytic process"/>
    <property type="evidence" value="ECO:0007669"/>
    <property type="project" value="UniProtKB-UniRule"/>
</dbReference>
<reference evidence="16 17" key="1">
    <citation type="journal article" date="2015" name="Clin. Infect. Dis.">
        <title>Genomic Investigations unmask Mycoplasma amphoriforme, a new respiratory pathogen.</title>
        <authorList>
            <person name="Gillespie S.H."/>
            <person name="Ling C.L."/>
            <person name="Oravcova K."/>
            <person name="Pinheiro M."/>
            <person name="Wells L."/>
            <person name="Bryant J.M."/>
            <person name="McHugh T.D."/>
            <person name="Bebear C."/>
            <person name="Webster D."/>
            <person name="Harris S.R."/>
            <person name="Seth-Smith H.M."/>
            <person name="Thomson N.R."/>
        </authorList>
    </citation>
    <scope>NUCLEOTIDE SEQUENCE [LARGE SCALE GENOMIC DNA]</scope>
    <source>
        <strain evidence="16 17">A39</strain>
    </source>
</reference>
<feature type="binding site" evidence="10">
    <location>
        <position position="386"/>
    </location>
    <ligand>
        <name>(2R)-2-phosphoglycerate</name>
        <dbReference type="ChEBI" id="CHEBI:58289"/>
    </ligand>
</feature>
<comment type="similarity">
    <text evidence="2 10">Belongs to the enolase family.</text>
</comment>
<dbReference type="SUPFAM" id="SSF51604">
    <property type="entry name" value="Enolase C-terminal domain-like"/>
    <property type="match status" value="1"/>
</dbReference>
<keyword evidence="8 10" id="KW-0324">Glycolysis</keyword>
<organism evidence="16 17">
    <name type="scientific">Mycoplasma amphoriforme A39</name>
    <dbReference type="NCBI Taxonomy" id="572419"/>
    <lineage>
        <taxon>Bacteria</taxon>
        <taxon>Bacillati</taxon>
        <taxon>Mycoplasmatota</taxon>
        <taxon>Mollicutes</taxon>
        <taxon>Mycoplasmataceae</taxon>
        <taxon>Mycoplasma</taxon>
    </lineage>
</organism>
<keyword evidence="17" id="KW-1185">Reference proteome</keyword>
<dbReference type="PANTHER" id="PTHR11902:SF1">
    <property type="entry name" value="ENOLASE"/>
    <property type="match status" value="1"/>
</dbReference>
<dbReference type="SUPFAM" id="SSF54826">
    <property type="entry name" value="Enolase N-terminal domain-like"/>
    <property type="match status" value="1"/>
</dbReference>
<keyword evidence="6 10" id="KW-0479">Metal-binding</keyword>
<comment type="pathway">
    <text evidence="1 10">Carbohydrate degradation; glycolysis; pyruvate from D-glyceraldehyde 3-phosphate: step 4/5.</text>
</comment>
<comment type="cofactor">
    <cofactor evidence="13">
        <name>Mg(2+)</name>
        <dbReference type="ChEBI" id="CHEBI:18420"/>
    </cofactor>
    <text evidence="13">Mg(2+) is required for catalysis and for stabilizing the dimer.</text>
</comment>
<dbReference type="InterPro" id="IPR000941">
    <property type="entry name" value="Enolase"/>
</dbReference>
<dbReference type="SFLD" id="SFLDF00002">
    <property type="entry name" value="enolase"/>
    <property type="match status" value="1"/>
</dbReference>
<dbReference type="GO" id="GO:0009986">
    <property type="term" value="C:cell surface"/>
    <property type="evidence" value="ECO:0007669"/>
    <property type="project" value="UniProtKB-SubCell"/>
</dbReference>
<evidence type="ECO:0000259" key="14">
    <source>
        <dbReference type="SMART" id="SM01192"/>
    </source>
</evidence>
<accession>A0A292IJL1</accession>
<dbReference type="InterPro" id="IPR036849">
    <property type="entry name" value="Enolase-like_C_sf"/>
</dbReference>
<dbReference type="PANTHER" id="PTHR11902">
    <property type="entry name" value="ENOLASE"/>
    <property type="match status" value="1"/>
</dbReference>
<evidence type="ECO:0000256" key="5">
    <source>
        <dbReference type="ARBA" id="ARBA00022525"/>
    </source>
</evidence>
<dbReference type="Gene3D" id="3.30.390.10">
    <property type="entry name" value="Enolase-like, N-terminal domain"/>
    <property type="match status" value="1"/>
</dbReference>
<dbReference type="InterPro" id="IPR020810">
    <property type="entry name" value="Enolase_C"/>
</dbReference>
<dbReference type="Pfam" id="PF03952">
    <property type="entry name" value="Enolase_N"/>
    <property type="match status" value="1"/>
</dbReference>
<dbReference type="UniPathway" id="UPA00109">
    <property type="reaction ID" value="UER00187"/>
</dbReference>
<feature type="binding site" evidence="12">
    <location>
        <position position="408"/>
    </location>
    <ligand>
        <name>substrate</name>
    </ligand>
</feature>
<feature type="binding site" evidence="10 13">
    <location>
        <position position="251"/>
    </location>
    <ligand>
        <name>Mg(2+)</name>
        <dbReference type="ChEBI" id="CHEBI:18420"/>
    </ligand>
</feature>
<evidence type="ECO:0000256" key="3">
    <source>
        <dbReference type="ARBA" id="ARBA00012058"/>
    </source>
</evidence>
<dbReference type="GO" id="GO:0005576">
    <property type="term" value="C:extracellular region"/>
    <property type="evidence" value="ECO:0007669"/>
    <property type="project" value="UniProtKB-SubCell"/>
</dbReference>
<keyword evidence="5 10" id="KW-0964">Secreted</keyword>
<keyword evidence="10" id="KW-0963">Cytoplasm</keyword>
<dbReference type="SMART" id="SM01192">
    <property type="entry name" value="Enolase_C"/>
    <property type="match status" value="1"/>
</dbReference>
<dbReference type="GO" id="GO:0004634">
    <property type="term" value="F:phosphopyruvate hydratase activity"/>
    <property type="evidence" value="ECO:0007669"/>
    <property type="project" value="UniProtKB-UniRule"/>
</dbReference>
<comment type="catalytic activity">
    <reaction evidence="10">
        <text>(2R)-2-phosphoglycerate = phosphoenolpyruvate + H2O</text>
        <dbReference type="Rhea" id="RHEA:10164"/>
        <dbReference type="ChEBI" id="CHEBI:15377"/>
        <dbReference type="ChEBI" id="CHEBI:58289"/>
        <dbReference type="ChEBI" id="CHEBI:58702"/>
        <dbReference type="EC" id="4.2.1.11"/>
    </reaction>
</comment>
<keyword evidence="9 10" id="KW-0456">Lyase</keyword>
<feature type="active site" description="Proton donor" evidence="10 11">
    <location>
        <position position="214"/>
    </location>
</feature>
<dbReference type="NCBIfam" id="TIGR01060">
    <property type="entry name" value="eno"/>
    <property type="match status" value="1"/>
</dbReference>
<feature type="binding site" evidence="12">
    <location>
        <begin position="384"/>
        <end position="387"/>
    </location>
    <ligand>
        <name>substrate</name>
    </ligand>
</feature>
<dbReference type="Gene3D" id="3.20.20.120">
    <property type="entry name" value="Enolase-like C-terminal domain"/>
    <property type="match status" value="1"/>
</dbReference>
<dbReference type="PIRSF" id="PIRSF001400">
    <property type="entry name" value="Enolase"/>
    <property type="match status" value="1"/>
</dbReference>
<dbReference type="SMART" id="SM01193">
    <property type="entry name" value="Enolase_N"/>
    <property type="match status" value="1"/>
</dbReference>
<evidence type="ECO:0000256" key="4">
    <source>
        <dbReference type="ARBA" id="ARBA00017068"/>
    </source>
</evidence>
<evidence type="ECO:0000259" key="15">
    <source>
        <dbReference type="SMART" id="SM01193"/>
    </source>
</evidence>
<feature type="binding site" evidence="10">
    <location>
        <position position="408"/>
    </location>
    <ligand>
        <name>(2R)-2-phosphoglycerate</name>
        <dbReference type="ChEBI" id="CHEBI:58289"/>
    </ligand>
</feature>
<comment type="subcellular location">
    <subcellularLocation>
        <location evidence="10">Cytoplasm</location>
    </subcellularLocation>
    <subcellularLocation>
        <location evidence="10">Secreted</location>
    </subcellularLocation>
    <subcellularLocation>
        <location evidence="10">Cell surface</location>
    </subcellularLocation>
    <text evidence="10">Fractions of enolase are present in both the cytoplasm and on the cell surface.</text>
</comment>
<evidence type="ECO:0000256" key="10">
    <source>
        <dbReference type="HAMAP-Rule" id="MF_00318"/>
    </source>
</evidence>
<feature type="binding site" evidence="10">
    <location>
        <position position="387"/>
    </location>
    <ligand>
        <name>(2R)-2-phosphoglycerate</name>
        <dbReference type="ChEBI" id="CHEBI:58289"/>
    </ligand>
</feature>
<dbReference type="SFLD" id="SFLDS00001">
    <property type="entry name" value="Enolase"/>
    <property type="match status" value="1"/>
</dbReference>
<feature type="binding site" evidence="12">
    <location>
        <position position="305"/>
    </location>
    <ligand>
        <name>substrate</name>
    </ligand>
</feature>
<dbReference type="PROSITE" id="PS00164">
    <property type="entry name" value="ENOLASE"/>
    <property type="match status" value="1"/>
</dbReference>